<organism evidence="1 2">
    <name type="scientific">Azotobacter vinelandii (strain DJ / ATCC BAA-1303)</name>
    <dbReference type="NCBI Taxonomy" id="322710"/>
    <lineage>
        <taxon>Bacteria</taxon>
        <taxon>Pseudomonadati</taxon>
        <taxon>Pseudomonadota</taxon>
        <taxon>Gammaproteobacteria</taxon>
        <taxon>Pseudomonadales</taxon>
        <taxon>Pseudomonadaceae</taxon>
        <taxon>Azotobacter</taxon>
    </lineage>
</organism>
<keyword evidence="2" id="KW-1185">Reference proteome</keyword>
<evidence type="ECO:0000313" key="1">
    <source>
        <dbReference type="EMBL" id="ACO79371.1"/>
    </source>
</evidence>
<reference evidence="1 2" key="1">
    <citation type="journal article" date="2009" name="J. Bacteriol.">
        <title>Genome sequence of Azotobacter vinelandii, an obligate aerobe specialized to support diverse anaerobic metabolic processes.</title>
        <authorList>
            <person name="Setubal J.C."/>
            <person name="dos Santos P."/>
            <person name="Goldman B.S."/>
            <person name="Ertesvag H."/>
            <person name="Espin G."/>
            <person name="Rubio L.M."/>
            <person name="Valla S."/>
            <person name="Almeida N.F."/>
            <person name="Balasubramanian D."/>
            <person name="Cromes L."/>
            <person name="Curatti L."/>
            <person name="Du Z."/>
            <person name="Godsy E."/>
            <person name="Goodner B."/>
            <person name="Hellner-Burris K."/>
            <person name="Hernandez J.A."/>
            <person name="Houmiel K."/>
            <person name="Imperial J."/>
            <person name="Kennedy C."/>
            <person name="Larson T.J."/>
            <person name="Latreille P."/>
            <person name="Ligon L.S."/>
            <person name="Lu J."/>
            <person name="Maerk M."/>
            <person name="Miller N.M."/>
            <person name="Norton S."/>
            <person name="O'Carroll I.P."/>
            <person name="Paulsen I."/>
            <person name="Raulfs E.C."/>
            <person name="Roemer R."/>
            <person name="Rosser J."/>
            <person name="Segura D."/>
            <person name="Slater S."/>
            <person name="Stricklin S.L."/>
            <person name="Studholme D.J."/>
            <person name="Sun J."/>
            <person name="Viana C.J."/>
            <person name="Wallin E."/>
            <person name="Wang B."/>
            <person name="Wheeler C."/>
            <person name="Zhu H."/>
            <person name="Dean D.R."/>
            <person name="Dixon R."/>
            <person name="Wood D."/>
        </authorList>
    </citation>
    <scope>NUCLEOTIDE SEQUENCE [LARGE SCALE GENOMIC DNA]</scope>
    <source>
        <strain evidence="2">DJ / ATCC BAA-1303</strain>
    </source>
</reference>
<dbReference type="EMBL" id="CP001157">
    <property type="protein sequence ID" value="ACO79371.1"/>
    <property type="molecule type" value="Genomic_DNA"/>
</dbReference>
<dbReference type="HOGENOM" id="CLU_3354287_0_0_6"/>
<protein>
    <submittedName>
        <fullName evidence="1">Uncharacterized protein</fullName>
    </submittedName>
</protein>
<evidence type="ECO:0000313" key="2">
    <source>
        <dbReference type="Proteomes" id="UP000002424"/>
    </source>
</evidence>
<dbReference type="EnsemblBacteria" id="ACO79371">
    <property type="protein sequence ID" value="ACO79371"/>
    <property type="gene ID" value="Avin_32090"/>
</dbReference>
<dbReference type="KEGG" id="avn:Avin_32090"/>
<dbReference type="STRING" id="322710.Avin_32090"/>
<sequence length="36" mass="3648">MTLSEIHATAIAPALALLPACMNSPQAEAMLLAIGL</sequence>
<gene>
    <name evidence="1" type="ordered locus">Avin_32090</name>
</gene>
<name>C1DP18_AZOVD</name>
<proteinExistence type="predicted"/>
<accession>C1DP18</accession>
<dbReference type="AlphaFoldDB" id="C1DP18"/>
<dbReference type="Proteomes" id="UP000002424">
    <property type="component" value="Chromosome"/>
</dbReference>